<dbReference type="EMBL" id="IAAA01028620">
    <property type="protein sequence ID" value="LAA06486.1"/>
    <property type="molecule type" value="mRNA"/>
</dbReference>
<organism evidence="1">
    <name type="scientific">Parasteatoda tepidariorum</name>
    <name type="common">Common house spider</name>
    <name type="synonym">Achaearanea tepidariorum</name>
    <dbReference type="NCBI Taxonomy" id="114398"/>
    <lineage>
        <taxon>Eukaryota</taxon>
        <taxon>Metazoa</taxon>
        <taxon>Ecdysozoa</taxon>
        <taxon>Arthropoda</taxon>
        <taxon>Chelicerata</taxon>
        <taxon>Arachnida</taxon>
        <taxon>Araneae</taxon>
        <taxon>Araneomorphae</taxon>
        <taxon>Entelegynae</taxon>
        <taxon>Araneoidea</taxon>
        <taxon>Theridiidae</taxon>
        <taxon>Parasteatoda</taxon>
    </lineage>
</organism>
<name>A0A2L2YE91_PARTP</name>
<proteinExistence type="evidence at transcript level"/>
<protein>
    <submittedName>
        <fullName evidence="1">Uncharacterized protein</fullName>
    </submittedName>
</protein>
<dbReference type="EMBL" id="IAAA01028618">
    <property type="protein sequence ID" value="LAA06482.1"/>
    <property type="molecule type" value="mRNA"/>
</dbReference>
<dbReference type="EMBL" id="IAAA01028619">
    <property type="protein sequence ID" value="LAA06484.1"/>
    <property type="molecule type" value="mRNA"/>
</dbReference>
<sequence>MRLDDFYSNILKSSEFSELFEVATIILTLSHGNAAVESGFSINKDMLVENLKDEFLVGLRTVYDAIHFYGGVLNVPLSKDLLHYAKLARGRYQQALEKQRSIELKKKSPTSGRQ</sequence>
<dbReference type="AlphaFoldDB" id="A0A2L2YE91"/>
<evidence type="ECO:0000313" key="1">
    <source>
        <dbReference type="EMBL" id="LAA06482.1"/>
    </source>
</evidence>
<accession>A0A2L2YE91</accession>
<reference evidence="1" key="1">
    <citation type="journal article" date="2016" name="Mol. Ecol. Resour.">
        <title>Evaluation of the impact of RNA preservation methods of spiders for de novo transcriptome assembly.</title>
        <authorList>
            <person name="Kono N."/>
            <person name="Nakamura H."/>
            <person name="Ito Y."/>
            <person name="Tomita M."/>
            <person name="Arakawa K."/>
        </authorList>
    </citation>
    <scope>NUCLEOTIDE SEQUENCE</scope>
    <source>
        <tissue evidence="1">Whole body</tissue>
    </source>
</reference>